<gene>
    <name evidence="1" type="ORF">FPOA_07868</name>
</gene>
<evidence type="ECO:0000313" key="2">
    <source>
        <dbReference type="Proteomes" id="UP000091967"/>
    </source>
</evidence>
<dbReference type="Proteomes" id="UP000091967">
    <property type="component" value="Unassembled WGS sequence"/>
</dbReference>
<sequence>MVDKGVWAAVSADKGIFGSWCGLAKGGTETPQWTNDAVKSLASDGAAAGARNPDEMMVTVAWTWASRRSNGHSVTQKIVQEGRRGTMITIKNAVVTEARIHGNIKIWEGRVLYTFLTRGGRARGLLEKQRTTSKYFSIGSQEPEEAHYEMMGASENGRGLRKMCVAMWSEWKGGEQERQRQKLWALP</sequence>
<name>A0A1B8AMH6_FUSPO</name>
<dbReference type="EMBL" id="LYXU01000003">
    <property type="protein sequence ID" value="OBS21531.1"/>
    <property type="molecule type" value="Genomic_DNA"/>
</dbReference>
<keyword evidence="2" id="KW-1185">Reference proteome</keyword>
<proteinExistence type="predicted"/>
<dbReference type="AlphaFoldDB" id="A0A1B8AMH6"/>
<reference evidence="1 2" key="1">
    <citation type="submission" date="2016-06" db="EMBL/GenBank/DDBJ databases">
        <title>Living apart together: crosstalk between the core and supernumerary genomes in a fungal plant pathogen.</title>
        <authorList>
            <person name="Vanheule A."/>
            <person name="Audenaert K."/>
            <person name="Warris S."/>
            <person name="Van De Geest H."/>
            <person name="Schijlen E."/>
            <person name="Hofte M."/>
            <person name="De Saeger S."/>
            <person name="Haesaert G."/>
            <person name="Waalwijk C."/>
            <person name="Van Der Lee T."/>
        </authorList>
    </citation>
    <scope>NUCLEOTIDE SEQUENCE [LARGE SCALE GENOMIC DNA]</scope>
    <source>
        <strain evidence="1 2">2516</strain>
    </source>
</reference>
<accession>A0A1B8AMH6</accession>
<protein>
    <submittedName>
        <fullName evidence="1">Uncharacterized protein</fullName>
    </submittedName>
</protein>
<comment type="caution">
    <text evidence="1">The sequence shown here is derived from an EMBL/GenBank/DDBJ whole genome shotgun (WGS) entry which is preliminary data.</text>
</comment>
<organism evidence="1 2">
    <name type="scientific">Fusarium poae</name>
    <dbReference type="NCBI Taxonomy" id="36050"/>
    <lineage>
        <taxon>Eukaryota</taxon>
        <taxon>Fungi</taxon>
        <taxon>Dikarya</taxon>
        <taxon>Ascomycota</taxon>
        <taxon>Pezizomycotina</taxon>
        <taxon>Sordariomycetes</taxon>
        <taxon>Hypocreomycetidae</taxon>
        <taxon>Hypocreales</taxon>
        <taxon>Nectriaceae</taxon>
        <taxon>Fusarium</taxon>
    </lineage>
</organism>
<evidence type="ECO:0000313" key="1">
    <source>
        <dbReference type="EMBL" id="OBS21531.1"/>
    </source>
</evidence>